<keyword evidence="4" id="KW-1185">Reference proteome</keyword>
<dbReference type="PROSITE" id="PS51257">
    <property type="entry name" value="PROKAR_LIPOPROTEIN"/>
    <property type="match status" value="1"/>
</dbReference>
<comment type="caution">
    <text evidence="3">The sequence shown here is derived from an EMBL/GenBank/DDBJ whole genome shotgun (WGS) entry which is preliminary data.</text>
</comment>
<dbReference type="Pfam" id="PF22504">
    <property type="entry name" value="DUF6993"/>
    <property type="match status" value="1"/>
</dbReference>
<gene>
    <name evidence="3" type="ORF">EG850_11260</name>
</gene>
<dbReference type="EMBL" id="RQVS01000015">
    <property type="protein sequence ID" value="RRJ85867.1"/>
    <property type="molecule type" value="Genomic_DNA"/>
</dbReference>
<feature type="domain" description="DUF6993" evidence="2">
    <location>
        <begin position="63"/>
        <end position="146"/>
    </location>
</feature>
<dbReference type="OrthoDB" id="5125712at2"/>
<dbReference type="AlphaFoldDB" id="A0A3P3VU68"/>
<evidence type="ECO:0000256" key="1">
    <source>
        <dbReference type="SAM" id="SignalP"/>
    </source>
</evidence>
<keyword evidence="1" id="KW-0732">Signal</keyword>
<feature type="signal peptide" evidence="1">
    <location>
        <begin position="1"/>
        <end position="28"/>
    </location>
</feature>
<accession>A0A3P3VU68</accession>
<dbReference type="RefSeq" id="WP_124973529.1">
    <property type="nucleotide sequence ID" value="NZ_RQVS01000015.1"/>
</dbReference>
<evidence type="ECO:0000313" key="4">
    <source>
        <dbReference type="Proteomes" id="UP000274391"/>
    </source>
</evidence>
<sequence length="152" mass="16301">MRRFRLVTATVSLAVGALLTGCTQGTPAPTETIAPTETTAVEIPTFVPDGGAEANKPFFDYTLEQLIAANPKPDRKTMVDTLVNAGFDKSRMEVTADETAIGLEVDFMIVAVKMPDDQCLLGQWGARGYSSEMAAPTDSGQCLMGKPEPIDW</sequence>
<name>A0A3P3VU68_9MICO</name>
<proteinExistence type="predicted"/>
<dbReference type="Proteomes" id="UP000274391">
    <property type="component" value="Unassembled WGS sequence"/>
</dbReference>
<dbReference type="InterPro" id="IPR054262">
    <property type="entry name" value="DUF6993"/>
</dbReference>
<protein>
    <recommendedName>
        <fullName evidence="2">DUF6993 domain-containing protein</fullName>
    </recommendedName>
</protein>
<reference evidence="3 4" key="1">
    <citation type="submission" date="2018-11" db="EMBL/GenBank/DDBJ databases">
        <title>YIM 102482-1 draft genome.</title>
        <authorList>
            <person name="Li G."/>
            <person name="Jiang Y."/>
        </authorList>
    </citation>
    <scope>NUCLEOTIDE SEQUENCE [LARGE SCALE GENOMIC DNA]</scope>
    <source>
        <strain evidence="3 4">YIM 102482-1</strain>
    </source>
</reference>
<organism evidence="3 4">
    <name type="scientific">Gulosibacter macacae</name>
    <dbReference type="NCBI Taxonomy" id="2488791"/>
    <lineage>
        <taxon>Bacteria</taxon>
        <taxon>Bacillati</taxon>
        <taxon>Actinomycetota</taxon>
        <taxon>Actinomycetes</taxon>
        <taxon>Micrococcales</taxon>
        <taxon>Microbacteriaceae</taxon>
        <taxon>Gulosibacter</taxon>
    </lineage>
</organism>
<evidence type="ECO:0000313" key="3">
    <source>
        <dbReference type="EMBL" id="RRJ85867.1"/>
    </source>
</evidence>
<feature type="chain" id="PRO_5039654964" description="DUF6993 domain-containing protein" evidence="1">
    <location>
        <begin position="29"/>
        <end position="152"/>
    </location>
</feature>
<evidence type="ECO:0000259" key="2">
    <source>
        <dbReference type="Pfam" id="PF22504"/>
    </source>
</evidence>